<dbReference type="RefSeq" id="WP_164450445.1">
    <property type="nucleotide sequence ID" value="NZ_JAAIJQ010000001.1"/>
</dbReference>
<evidence type="ECO:0000313" key="2">
    <source>
        <dbReference type="Proteomes" id="UP000483379"/>
    </source>
</evidence>
<organism evidence="1 2">
    <name type="scientific">Thiorhodococcus minor</name>
    <dbReference type="NCBI Taxonomy" id="57489"/>
    <lineage>
        <taxon>Bacteria</taxon>
        <taxon>Pseudomonadati</taxon>
        <taxon>Pseudomonadota</taxon>
        <taxon>Gammaproteobacteria</taxon>
        <taxon>Chromatiales</taxon>
        <taxon>Chromatiaceae</taxon>
        <taxon>Thiorhodococcus</taxon>
    </lineage>
</organism>
<sequence>MSRASPESVFALAQSAMERGDWEGFFGCLDRTDLKTLARLGISPVGEGPQGAYARLCIEHGVPLEQLEEVKTLLDAIQASARQMWSAPTGEVSKEASQDASLQQSLRHRDLVRALDHAIDACLRSIEDLAAFTAQVERLKRATLGGGSVSRALFVGEHLSDVRVEGKKATALRQQPGGERVPIAFAQKRGQWAIRFLSKARM</sequence>
<dbReference type="EMBL" id="JAAIJQ010000001">
    <property type="protein sequence ID" value="NEV60403.1"/>
    <property type="molecule type" value="Genomic_DNA"/>
</dbReference>
<comment type="caution">
    <text evidence="1">The sequence shown here is derived from an EMBL/GenBank/DDBJ whole genome shotgun (WGS) entry which is preliminary data.</text>
</comment>
<dbReference type="AlphaFoldDB" id="A0A6M0JUY4"/>
<name>A0A6M0JUY4_9GAMM</name>
<gene>
    <name evidence="1" type="ORF">G3446_00590</name>
</gene>
<evidence type="ECO:0000313" key="1">
    <source>
        <dbReference type="EMBL" id="NEV60403.1"/>
    </source>
</evidence>
<dbReference type="Proteomes" id="UP000483379">
    <property type="component" value="Unassembled WGS sequence"/>
</dbReference>
<protein>
    <submittedName>
        <fullName evidence="1">Uncharacterized protein</fullName>
    </submittedName>
</protein>
<proteinExistence type="predicted"/>
<accession>A0A6M0JUY4</accession>
<keyword evidence="2" id="KW-1185">Reference proteome</keyword>
<reference evidence="1 2" key="1">
    <citation type="submission" date="2020-02" db="EMBL/GenBank/DDBJ databases">
        <title>Genome sequences of Thiorhodococcus mannitoliphagus and Thiorhodococcus minor, purple sulfur photosynthetic bacteria in the gammaproteobacterial family, Chromatiaceae.</title>
        <authorList>
            <person name="Aviles F.A."/>
            <person name="Meyer T.E."/>
            <person name="Kyndt J.A."/>
        </authorList>
    </citation>
    <scope>NUCLEOTIDE SEQUENCE [LARGE SCALE GENOMIC DNA]</scope>
    <source>
        <strain evidence="1 2">DSM 11518</strain>
    </source>
</reference>